<dbReference type="Proteomes" id="UP000193411">
    <property type="component" value="Unassembled WGS sequence"/>
</dbReference>
<dbReference type="PANTHER" id="PTHR42886">
    <property type="entry name" value="RE40534P-RELATED"/>
    <property type="match status" value="1"/>
</dbReference>
<evidence type="ECO:0000313" key="4">
    <source>
        <dbReference type="EMBL" id="ORZ38272.1"/>
    </source>
</evidence>
<dbReference type="AlphaFoldDB" id="A0A1Y2HYP2"/>
<comment type="similarity">
    <text evidence="1">Belongs to the peptidase S33 family. ABHD4/ABHD5 subfamily.</text>
</comment>
<dbReference type="OrthoDB" id="7457040at2759"/>
<feature type="region of interest" description="Disordered" evidence="2">
    <location>
        <begin position="1"/>
        <end position="41"/>
    </location>
</feature>
<gene>
    <name evidence="4" type="ORF">BCR44DRAFT_47453</name>
</gene>
<accession>A0A1Y2HYP2</accession>
<dbReference type="GO" id="GO:0042171">
    <property type="term" value="F:lysophosphatidic acid acyltransferase activity"/>
    <property type="evidence" value="ECO:0007669"/>
    <property type="project" value="TreeGrafter"/>
</dbReference>
<reference evidence="4 5" key="1">
    <citation type="submission" date="2016-07" db="EMBL/GenBank/DDBJ databases">
        <title>Pervasive Adenine N6-methylation of Active Genes in Fungi.</title>
        <authorList>
            <consortium name="DOE Joint Genome Institute"/>
            <person name="Mondo S.J."/>
            <person name="Dannebaum R.O."/>
            <person name="Kuo R.C."/>
            <person name="Labutti K."/>
            <person name="Haridas S."/>
            <person name="Kuo A."/>
            <person name="Salamov A."/>
            <person name="Ahrendt S.R."/>
            <person name="Lipzen A."/>
            <person name="Sullivan W."/>
            <person name="Andreopoulos W.B."/>
            <person name="Clum A."/>
            <person name="Lindquist E."/>
            <person name="Daum C."/>
            <person name="Ramamoorthy G.K."/>
            <person name="Gryganskyi A."/>
            <person name="Culley D."/>
            <person name="Magnuson J.K."/>
            <person name="James T.Y."/>
            <person name="O'Malley M.A."/>
            <person name="Stajich J.E."/>
            <person name="Spatafora J.W."/>
            <person name="Visel A."/>
            <person name="Grigoriev I.V."/>
        </authorList>
    </citation>
    <scope>NUCLEOTIDE SEQUENCE [LARGE SCALE GENOMIC DNA]</scope>
    <source>
        <strain evidence="4 5">PL171</strain>
    </source>
</reference>
<proteinExistence type="inferred from homology"/>
<name>A0A1Y2HYP2_9FUNG</name>
<dbReference type="SUPFAM" id="SSF53474">
    <property type="entry name" value="alpha/beta-Hydrolases"/>
    <property type="match status" value="1"/>
</dbReference>
<dbReference type="STRING" id="765915.A0A1Y2HYP2"/>
<evidence type="ECO:0000313" key="5">
    <source>
        <dbReference type="Proteomes" id="UP000193411"/>
    </source>
</evidence>
<feature type="domain" description="AB hydrolase-1" evidence="3">
    <location>
        <begin position="126"/>
        <end position="433"/>
    </location>
</feature>
<dbReference type="Gene3D" id="3.40.50.1820">
    <property type="entry name" value="alpha/beta hydrolase"/>
    <property type="match status" value="1"/>
</dbReference>
<feature type="region of interest" description="Disordered" evidence="2">
    <location>
        <begin position="176"/>
        <end position="199"/>
    </location>
</feature>
<dbReference type="GO" id="GO:0055088">
    <property type="term" value="P:lipid homeostasis"/>
    <property type="evidence" value="ECO:0007669"/>
    <property type="project" value="TreeGrafter"/>
</dbReference>
<dbReference type="InterPro" id="IPR000073">
    <property type="entry name" value="AB_hydrolase_1"/>
</dbReference>
<dbReference type="PRINTS" id="PR00111">
    <property type="entry name" value="ABHYDROLASE"/>
</dbReference>
<sequence>MDSLSQTASDSSLAETAAASPADLQPALDPPFTHHELPTAATANGKPSFLSRALSCVSSWYWPANAHQAHAAEQALLSLIPPSPLYRTRSGFIDVAADSGPNANHQHALINTLIIEPTTPPANPQPPIVFLHGYGAGLALWYRTLPEIAAQLIPHGSTLYAIDWLGMARSGRVPFPIGSSLPPTSPETSTASHDPKRPHGVAEAEDYFLSSLDRWRARITAAASGSPDADGKVILVGHSLGGYLAANYALRHPDKVAQLILVSPVGVPARPAENPSVARPLPAHWAAIRSAAHKLWAGGYTPFSVMRGVGPLGPSLMGWYTSRRFAATITDEKEQGLVRDYLFHANNAGMAAGEYALGALLDFGAWARDPLAPRLKGLWSGLEKVKTRFVYGTVDWMNWEHAGRVLVGEKVGQDAASVHLVEGAGHQVFLDNPSGFADVVVDCVKNAREPTVSRVEVEQMVQVLAASSTGSEESVRRNVR</sequence>
<dbReference type="Pfam" id="PF00561">
    <property type="entry name" value="Abhydrolase_1"/>
    <property type="match status" value="1"/>
</dbReference>
<evidence type="ECO:0000256" key="2">
    <source>
        <dbReference type="SAM" id="MobiDB-lite"/>
    </source>
</evidence>
<dbReference type="GO" id="GO:0052689">
    <property type="term" value="F:carboxylic ester hydrolase activity"/>
    <property type="evidence" value="ECO:0007669"/>
    <property type="project" value="TreeGrafter"/>
</dbReference>
<comment type="caution">
    <text evidence="4">The sequence shown here is derived from an EMBL/GenBank/DDBJ whole genome shotgun (WGS) entry which is preliminary data.</text>
</comment>
<dbReference type="EMBL" id="MCFL01000009">
    <property type="protein sequence ID" value="ORZ38272.1"/>
    <property type="molecule type" value="Genomic_DNA"/>
</dbReference>
<protein>
    <submittedName>
        <fullName evidence="4">Alpha/Beta hydrolase protein</fullName>
    </submittedName>
</protein>
<feature type="compositionally biased region" description="Low complexity" evidence="2">
    <location>
        <begin position="179"/>
        <end position="192"/>
    </location>
</feature>
<feature type="compositionally biased region" description="Polar residues" evidence="2">
    <location>
        <begin position="1"/>
        <end position="14"/>
    </location>
</feature>
<evidence type="ECO:0000256" key="1">
    <source>
        <dbReference type="ARBA" id="ARBA00038097"/>
    </source>
</evidence>
<organism evidence="4 5">
    <name type="scientific">Catenaria anguillulae PL171</name>
    <dbReference type="NCBI Taxonomy" id="765915"/>
    <lineage>
        <taxon>Eukaryota</taxon>
        <taxon>Fungi</taxon>
        <taxon>Fungi incertae sedis</taxon>
        <taxon>Blastocladiomycota</taxon>
        <taxon>Blastocladiomycetes</taxon>
        <taxon>Blastocladiales</taxon>
        <taxon>Catenariaceae</taxon>
        <taxon>Catenaria</taxon>
    </lineage>
</organism>
<keyword evidence="5" id="KW-1185">Reference proteome</keyword>
<dbReference type="InterPro" id="IPR029058">
    <property type="entry name" value="AB_hydrolase_fold"/>
</dbReference>
<dbReference type="GO" id="GO:0006654">
    <property type="term" value="P:phosphatidic acid biosynthetic process"/>
    <property type="evidence" value="ECO:0007669"/>
    <property type="project" value="TreeGrafter"/>
</dbReference>
<keyword evidence="4" id="KW-0378">Hydrolase</keyword>
<dbReference type="PANTHER" id="PTHR42886:SF29">
    <property type="entry name" value="PUMMELIG, ISOFORM A"/>
    <property type="match status" value="1"/>
</dbReference>
<evidence type="ECO:0000259" key="3">
    <source>
        <dbReference type="Pfam" id="PF00561"/>
    </source>
</evidence>